<evidence type="ECO:0000313" key="6">
    <source>
        <dbReference type="EMBL" id="ALO66907.1"/>
    </source>
</evidence>
<name>A0A0S2M0E6_9MICC</name>
<dbReference type="InterPro" id="IPR041380">
    <property type="entry name" value="Acetyltransf_17"/>
</dbReference>
<dbReference type="PANTHER" id="PTHR37817:SF1">
    <property type="entry name" value="N-ACETYLTRANSFERASE EIS"/>
    <property type="match status" value="1"/>
</dbReference>
<accession>A0A0S2M0E6</accession>
<dbReference type="Gene3D" id="3.40.630.30">
    <property type="match status" value="2"/>
</dbReference>
<evidence type="ECO:0000259" key="5">
    <source>
        <dbReference type="Pfam" id="PF17668"/>
    </source>
</evidence>
<dbReference type="SUPFAM" id="SSF55718">
    <property type="entry name" value="SCP-like"/>
    <property type="match status" value="1"/>
</dbReference>
<proteinExistence type="inferred from homology"/>
<dbReference type="AlphaFoldDB" id="A0A0S2M0E6"/>
<evidence type="ECO:0000256" key="2">
    <source>
        <dbReference type="ARBA" id="ARBA00023315"/>
    </source>
</evidence>
<dbReference type="InterPro" id="IPR022902">
    <property type="entry name" value="NAcTrfase_Eis"/>
</dbReference>
<feature type="active site" description="Proton donor" evidence="3">
    <location>
        <position position="158"/>
    </location>
</feature>
<dbReference type="Pfam" id="PF17668">
    <property type="entry name" value="Acetyltransf_17"/>
    <property type="match status" value="1"/>
</dbReference>
<reference evidence="6 7" key="2">
    <citation type="journal article" date="2016" name="J. Biotechnol.">
        <title>Complete genome sequence of Arthrobacter alpinus ERGS4:06, a yellow pigmented bacterium tolerant to cold and radiations isolated from Sikkim Himalaya.</title>
        <authorList>
            <person name="Kumar R."/>
            <person name="Singh D."/>
            <person name="Swarnkar M.K."/>
            <person name="Singh A.K."/>
            <person name="Kumar S."/>
        </authorList>
    </citation>
    <scope>NUCLEOTIDE SEQUENCE [LARGE SCALE GENOMIC DNA]</scope>
    <source>
        <strain evidence="6 7">ERGS4:06</strain>
    </source>
</reference>
<evidence type="ECO:0000256" key="3">
    <source>
        <dbReference type="HAMAP-Rule" id="MF_01812"/>
    </source>
</evidence>
<dbReference type="RefSeq" id="WP_062288614.1">
    <property type="nucleotide sequence ID" value="NZ_CP013200.1"/>
</dbReference>
<organism evidence="6 7">
    <name type="scientific">Arthrobacter alpinus</name>
    <dbReference type="NCBI Taxonomy" id="656366"/>
    <lineage>
        <taxon>Bacteria</taxon>
        <taxon>Bacillati</taxon>
        <taxon>Actinomycetota</taxon>
        <taxon>Actinomycetes</taxon>
        <taxon>Micrococcales</taxon>
        <taxon>Micrococcaceae</taxon>
        <taxon>Arthrobacter</taxon>
    </lineage>
</organism>
<dbReference type="InterPro" id="IPR051554">
    <property type="entry name" value="Acetyltransferase_Eis"/>
</dbReference>
<dbReference type="InterPro" id="IPR016181">
    <property type="entry name" value="Acyl_CoA_acyltransferase"/>
</dbReference>
<evidence type="ECO:0000313" key="7">
    <source>
        <dbReference type="Proteomes" id="UP000059574"/>
    </source>
</evidence>
<dbReference type="EMBL" id="CP013200">
    <property type="protein sequence ID" value="ALO66907.1"/>
    <property type="molecule type" value="Genomic_DNA"/>
</dbReference>
<dbReference type="SUPFAM" id="SSF55729">
    <property type="entry name" value="Acyl-CoA N-acyltransferases (Nat)"/>
    <property type="match status" value="1"/>
</dbReference>
<dbReference type="InterPro" id="IPR036527">
    <property type="entry name" value="SCP2_sterol-bd_dom_sf"/>
</dbReference>
<evidence type="ECO:0000256" key="1">
    <source>
        <dbReference type="ARBA" id="ARBA00022679"/>
    </source>
</evidence>
<evidence type="ECO:0000259" key="4">
    <source>
        <dbReference type="Pfam" id="PF13530"/>
    </source>
</evidence>
<keyword evidence="1 3" id="KW-0808">Transferase</keyword>
<comment type="similarity">
    <text evidence="3">Belongs to the acetyltransferase Eis family.</text>
</comment>
<dbReference type="HAMAP" id="MF_01812">
    <property type="entry name" value="Eis"/>
    <property type="match status" value="1"/>
</dbReference>
<dbReference type="Proteomes" id="UP000059574">
    <property type="component" value="Chromosome"/>
</dbReference>
<feature type="domain" description="Enhanced intracellular survival protein" evidence="4">
    <location>
        <begin position="340"/>
        <end position="469"/>
    </location>
</feature>
<dbReference type="GO" id="GO:0030649">
    <property type="term" value="P:aminoglycoside antibiotic catabolic process"/>
    <property type="evidence" value="ECO:0007669"/>
    <property type="project" value="TreeGrafter"/>
</dbReference>
<sequence length="473" mass="51253">MSTASEKSTRHQRPFPYELRSFPVRFENGEVPSEVGHWIQAVALGFYGAAPAPELYQHLVTAEQVDGRMVIGAYLTDSVAPAGAWGVHYPVATYAYHRKTLNVGAGTLLPVHQITAVTVRPSHRRRGLLRAMMSSDLAQAKAAGLPMAALTASEATIYGRFGFGVATHECSVEVDVKGGLMFHNPAAARQGSVEVADAQVILELHNEVFAKVHGSTYGSIGRQDTYRFMAAGQGSYESMEPIKKIRAALHYNAAGELDGYVTYTPSEGKDRSSVEIVDLLAATEDAYLALWNYLGSLDLIDVITWDRAPLVDPLEWAIAAKRDYRRSKTEDLLWLRILDVPAVLAARHYQHDGSITVHVGDQLGHASGLFRIEVDGGRATVTRLAETAGGAEHHGLRDHLDGHAAAYPDSHVDVDEAPELSLGVAELSSLYLGGVSARTLSAAGRLQEYKSGAVDRFDALFSPTSTPHCLTHF</sequence>
<protein>
    <submittedName>
        <fullName evidence="6">Uncharacterized protein</fullName>
    </submittedName>
</protein>
<feature type="binding site" evidence="3">
    <location>
        <begin position="117"/>
        <end position="119"/>
    </location>
    <ligand>
        <name>acetyl-CoA</name>
        <dbReference type="ChEBI" id="CHEBI:57288"/>
    </ligand>
</feature>
<reference evidence="7" key="1">
    <citation type="submission" date="2015-11" db="EMBL/GenBank/DDBJ databases">
        <authorList>
            <person name="Kumar R."/>
            <person name="Singh D."/>
            <person name="Swarnkar M.K."/>
            <person name="Singh A.K."/>
            <person name="Kumar S."/>
        </authorList>
    </citation>
    <scope>NUCLEOTIDE SEQUENCE [LARGE SCALE GENOMIC DNA]</scope>
    <source>
        <strain evidence="7">ERGS4:06</strain>
    </source>
</reference>
<gene>
    <name evidence="6" type="ORF">AS189_10845</name>
</gene>
<dbReference type="OrthoDB" id="8399956at2"/>
<dbReference type="InterPro" id="IPR025559">
    <property type="entry name" value="Eis_dom"/>
</dbReference>
<dbReference type="Gene3D" id="3.30.1050.10">
    <property type="entry name" value="SCP2 sterol-binding domain"/>
    <property type="match status" value="1"/>
</dbReference>
<feature type="binding site" evidence="3">
    <location>
        <begin position="125"/>
        <end position="130"/>
    </location>
    <ligand>
        <name>acetyl-CoA</name>
        <dbReference type="ChEBI" id="CHEBI:57288"/>
    </ligand>
</feature>
<keyword evidence="2 3" id="KW-0012">Acyltransferase</keyword>
<feature type="active site" description="Proton acceptor; via carboxylate" evidence="3">
    <location>
        <position position="473"/>
    </location>
</feature>
<comment type="subunit">
    <text evidence="3">Homohexamer; trimer of dimers.</text>
</comment>
<dbReference type="PANTHER" id="PTHR37817">
    <property type="entry name" value="N-ACETYLTRANSFERASE EIS"/>
    <property type="match status" value="1"/>
</dbReference>
<dbReference type="Pfam" id="PF13527">
    <property type="entry name" value="Acetyltransf_9"/>
    <property type="match status" value="1"/>
</dbReference>
<feature type="domain" description="Eis-like acetyltransferase" evidence="5">
    <location>
        <begin position="245"/>
        <end position="328"/>
    </location>
</feature>
<dbReference type="GO" id="GO:0034069">
    <property type="term" value="F:aminoglycoside N-acetyltransferase activity"/>
    <property type="evidence" value="ECO:0007669"/>
    <property type="project" value="TreeGrafter"/>
</dbReference>
<feature type="binding site" evidence="3">
    <location>
        <begin position="153"/>
        <end position="154"/>
    </location>
    <ligand>
        <name>acetyl-CoA</name>
        <dbReference type="ChEBI" id="CHEBI:57288"/>
    </ligand>
</feature>
<dbReference type="Pfam" id="PF13530">
    <property type="entry name" value="SCP2_2"/>
    <property type="match status" value="1"/>
</dbReference>